<organism evidence="1 2">
    <name type="scientific">Butyricicoccus pullicaecorum</name>
    <dbReference type="NCBI Taxonomy" id="501571"/>
    <lineage>
        <taxon>Bacteria</taxon>
        <taxon>Bacillati</taxon>
        <taxon>Bacillota</taxon>
        <taxon>Clostridia</taxon>
        <taxon>Eubacteriales</taxon>
        <taxon>Butyricicoccaceae</taxon>
        <taxon>Butyricicoccus</taxon>
    </lineage>
</organism>
<evidence type="ECO:0000313" key="2">
    <source>
        <dbReference type="Proteomes" id="UP000195326"/>
    </source>
</evidence>
<name>A0A1Y4M1X5_9FIRM</name>
<reference evidence="2" key="1">
    <citation type="submission" date="2017-04" db="EMBL/GenBank/DDBJ databases">
        <title>Function of individual gut microbiota members based on whole genome sequencing of pure cultures obtained from chicken caecum.</title>
        <authorList>
            <person name="Medvecky M."/>
            <person name="Cejkova D."/>
            <person name="Polansky O."/>
            <person name="Karasova D."/>
            <person name="Kubasova T."/>
            <person name="Cizek A."/>
            <person name="Rychlik I."/>
        </authorList>
    </citation>
    <scope>NUCLEOTIDE SEQUENCE [LARGE SCALE GENOMIC DNA]</scope>
    <source>
        <strain evidence="2">An179</strain>
    </source>
</reference>
<dbReference type="Pfam" id="PF13707">
    <property type="entry name" value="RloB"/>
    <property type="match status" value="1"/>
</dbReference>
<dbReference type="Proteomes" id="UP000195326">
    <property type="component" value="Unassembled WGS sequence"/>
</dbReference>
<comment type="caution">
    <text evidence="1">The sequence shown here is derived from an EMBL/GenBank/DDBJ whole genome shotgun (WGS) entry which is preliminary data.</text>
</comment>
<proteinExistence type="predicted"/>
<dbReference type="AlphaFoldDB" id="A0A1Y4M1X5"/>
<evidence type="ECO:0008006" key="3">
    <source>
        <dbReference type="Google" id="ProtNLM"/>
    </source>
</evidence>
<dbReference type="InterPro" id="IPR025591">
    <property type="entry name" value="RloB"/>
</dbReference>
<evidence type="ECO:0000313" key="1">
    <source>
        <dbReference type="EMBL" id="OUP60652.1"/>
    </source>
</evidence>
<gene>
    <name evidence="1" type="ORF">B5F15_00075</name>
</gene>
<dbReference type="RefSeq" id="WP_087413932.1">
    <property type="nucleotide sequence ID" value="NZ_NFKL01000001.1"/>
</dbReference>
<accession>A0A1Y4M1X5</accession>
<protein>
    <recommendedName>
        <fullName evidence="3">RloB-like protein</fullName>
    </recommendedName>
</protein>
<sequence>MLPLQSRIKTTGTVPFRTKRPESAKIIFLSMEGCVTEEEYFRCVSAIFSDIETKIKFISVADEAARTPYKRRTPEQNDMLSRVRPKQLVERIDTFKEQNSDYQFEAYPEDEFWIVTDVDKNWSDEKVSPTENKTFKEEWGEAVAECREKGYSYAVSNPFFEIWLLLHHDQPSEKDKSFAVSDEHPYETTNHFRTRLSELGAPLRDKKHINSSNYSDEKIKIAIRRAEELHKDKEDLCPRYFATTVYLLLKKIVEMLPEETSSKDVT</sequence>
<dbReference type="EMBL" id="NFKL01000001">
    <property type="protein sequence ID" value="OUP60652.1"/>
    <property type="molecule type" value="Genomic_DNA"/>
</dbReference>